<reference evidence="1" key="2">
    <citation type="journal article" date="2021" name="PeerJ">
        <title>Extensive microbial diversity within the chicken gut microbiome revealed by metagenomics and culture.</title>
        <authorList>
            <person name="Gilroy R."/>
            <person name="Ravi A."/>
            <person name="Getino M."/>
            <person name="Pursley I."/>
            <person name="Horton D.L."/>
            <person name="Alikhan N.F."/>
            <person name="Baker D."/>
            <person name="Gharbi K."/>
            <person name="Hall N."/>
            <person name="Watson M."/>
            <person name="Adriaenssens E.M."/>
            <person name="Foster-Nyarko E."/>
            <person name="Jarju S."/>
            <person name="Secka A."/>
            <person name="Antonio M."/>
            <person name="Oren A."/>
            <person name="Chaudhuri R.R."/>
            <person name="La Ragione R."/>
            <person name="Hildebrand F."/>
            <person name="Pallen M.J."/>
        </authorList>
    </citation>
    <scope>NUCLEOTIDE SEQUENCE</scope>
    <source>
        <strain evidence="1">ChiHecec3B27-6122</strain>
    </source>
</reference>
<organism evidence="1 2">
    <name type="scientific">Candidatus Scatomorpha pullistercoris</name>
    <dbReference type="NCBI Taxonomy" id="2840929"/>
    <lineage>
        <taxon>Bacteria</taxon>
        <taxon>Bacillati</taxon>
        <taxon>Bacillota</taxon>
        <taxon>Clostridia</taxon>
        <taxon>Eubacteriales</taxon>
        <taxon>Candidatus Scatomorpha</taxon>
    </lineage>
</organism>
<gene>
    <name evidence="1" type="ORF">IAD42_09885</name>
</gene>
<comment type="caution">
    <text evidence="1">The sequence shown here is derived from an EMBL/GenBank/DDBJ whole genome shotgun (WGS) entry which is preliminary data.</text>
</comment>
<protein>
    <submittedName>
        <fullName evidence="1">Uncharacterized protein</fullName>
    </submittedName>
</protein>
<dbReference type="EMBL" id="DVJS01000248">
    <property type="protein sequence ID" value="HIS98275.1"/>
    <property type="molecule type" value="Genomic_DNA"/>
</dbReference>
<name>A0A9D1K950_9FIRM</name>
<reference evidence="1" key="1">
    <citation type="submission" date="2020-10" db="EMBL/GenBank/DDBJ databases">
        <authorList>
            <person name="Gilroy R."/>
        </authorList>
    </citation>
    <scope>NUCLEOTIDE SEQUENCE</scope>
    <source>
        <strain evidence="1">ChiHecec3B27-6122</strain>
    </source>
</reference>
<accession>A0A9D1K950</accession>
<dbReference type="Proteomes" id="UP000886876">
    <property type="component" value="Unassembled WGS sequence"/>
</dbReference>
<dbReference type="AlphaFoldDB" id="A0A9D1K950"/>
<proteinExistence type="predicted"/>
<evidence type="ECO:0000313" key="2">
    <source>
        <dbReference type="Proteomes" id="UP000886876"/>
    </source>
</evidence>
<evidence type="ECO:0000313" key="1">
    <source>
        <dbReference type="EMBL" id="HIS98275.1"/>
    </source>
</evidence>
<sequence length="182" mass="19246">MDYGKSNPNSIGLFFPIDAELNGGNAALVCFDTSPYIESFTYEEVLARENLMVYWDAETGYNESMQESNGGSEDVPDVTGGEIEGGTACIGMMEGIGGAEAHEFDLMDDGACKYFLPGSAMITDVYEGTYVREGDTLTITGLANVDASSPYATPGLWSFIDSATGDAVVTVDDAAGTFTPVE</sequence>